<dbReference type="GO" id="GO:0047470">
    <property type="term" value="F:(1,4)-alpha-D-glucan 1-alpha-D-glucosylmutase activity"/>
    <property type="evidence" value="ECO:0007669"/>
    <property type="project" value="UniProtKB-EC"/>
</dbReference>
<dbReference type="EC" id="5.4.99.15" evidence="2"/>
<dbReference type="SUPFAM" id="SSF51445">
    <property type="entry name" value="(Trans)glycosidases"/>
    <property type="match status" value="1"/>
</dbReference>
<proteinExistence type="predicted"/>
<feature type="domain" description="Glycosyl hydrolase family 13 catalytic" evidence="1">
    <location>
        <begin position="12"/>
        <end position="478"/>
    </location>
</feature>
<dbReference type="PANTHER" id="PTHR10357">
    <property type="entry name" value="ALPHA-AMYLASE FAMILY MEMBER"/>
    <property type="match status" value="1"/>
</dbReference>
<dbReference type="NCBIfam" id="TIGR02401">
    <property type="entry name" value="trehalose_TreY"/>
    <property type="match status" value="1"/>
</dbReference>
<dbReference type="SMART" id="SM00642">
    <property type="entry name" value="Aamy"/>
    <property type="match status" value="1"/>
</dbReference>
<sequence length="895" mass="103828">MHNPVATYRIQFNKDFTFKDLKNIIPYLHQLGVGTIYASPIFEATPGSTHGYDVVNPLRINPEIGTLKELETISKTLKKLNIGWLQDIVPNHMAFHKNNTWLMDVLEKGRRSEFADFFDIIWSVPVYNSRLMVPFLGLPFEDALKEKQIKIDFRDNRFVFTYADQRYPLNLHAYITILQAPKTNIPITVSQLIDEAKELHQSDNNKAYGIRFEELKLQLAALFKQPTIKKYIRACIGLINNQTHLLRQISDSQYYQLCYWQETEKQINYRRFFTVNGLICLNMQISKVFDRCHELLKTLLDKNIIQGIRLDHIDGLYDPTAYLERLRKLTGPETYIIVEKILEDGEDFPENWPIQGNTGYDFLATGNNLFTQTESKKLFADFYKTINTDKLSVSQAILKNKSLILYEHMAGELENLYQLFVDLELADNAAIKTTDIKTVIAEFLIRCPVYRYYSNKFPLPDVEQKAVKNILNNISEAKPDLKEAVALFENVLVDGQSDIDSSRILRFYLRCMQFTGPLMAKGVEDTLMYTYDRFIGHNEVGDTPKTFGIVPNEFHNYMMARQQRWPLSLNATATHDTKRGEGVRARLNVLTDFASDWIAVVKRWQEDNSKYKTNGIPDANDEYLIYQSIAGSYPMPGEDDDFNKRLEEYLIKGLREAKLHTQWAEPNNKYEESCLKFVQAILKPESDFMQSFQKLRIKITDFGIINSLSQTMLKFTCPGIPDVYQGCEFWDLSMVDPDNRRPVDFPIRAHKLESLIANTNSIGELWTDRNNANIKLWLTQLLFNERKNSSITFEKGTYVPLEIKGKYRDNVLAYARRHQDNWYIVAIPLHLGQLGWDYGNPDKMNWKNTRIVLPAEAPVTWNNVLSSKPIAHIKHLTIDDIFKEFPMAVLKSVLK</sequence>
<evidence type="ECO:0000313" key="2">
    <source>
        <dbReference type="EMBL" id="WPU91918.1"/>
    </source>
</evidence>
<organism evidence="2 3">
    <name type="scientific">Mucilaginibacter sabulilitoris</name>
    <dbReference type="NCBI Taxonomy" id="1173583"/>
    <lineage>
        <taxon>Bacteria</taxon>
        <taxon>Pseudomonadati</taxon>
        <taxon>Bacteroidota</taxon>
        <taxon>Sphingobacteriia</taxon>
        <taxon>Sphingobacteriales</taxon>
        <taxon>Sphingobacteriaceae</taxon>
        <taxon>Mucilaginibacter</taxon>
    </lineage>
</organism>
<dbReference type="Pfam" id="PF00128">
    <property type="entry name" value="Alpha-amylase"/>
    <property type="match status" value="1"/>
</dbReference>
<dbReference type="EMBL" id="CP139558">
    <property type="protein sequence ID" value="WPU91918.1"/>
    <property type="molecule type" value="Genomic_DNA"/>
</dbReference>
<dbReference type="Gene3D" id="3.30.750.90">
    <property type="match status" value="1"/>
</dbReference>
<dbReference type="Gene3D" id="3.20.20.80">
    <property type="entry name" value="Glycosidases"/>
    <property type="match status" value="3"/>
</dbReference>
<dbReference type="Gene3D" id="3.30.1590.10">
    <property type="entry name" value="Maltooligosyl trehalose synthase, domain 2"/>
    <property type="match status" value="1"/>
</dbReference>
<keyword evidence="2" id="KW-0413">Isomerase</keyword>
<evidence type="ECO:0000259" key="1">
    <source>
        <dbReference type="SMART" id="SM00642"/>
    </source>
</evidence>
<dbReference type="Proteomes" id="UP001324380">
    <property type="component" value="Chromosome"/>
</dbReference>
<name>A0ABZ0TFY7_9SPHI</name>
<dbReference type="CDD" id="cd11336">
    <property type="entry name" value="AmyAc_MTSase"/>
    <property type="match status" value="1"/>
</dbReference>
<reference evidence="2 3" key="1">
    <citation type="submission" date="2023-11" db="EMBL/GenBank/DDBJ databases">
        <title>Analysis of the Genomes of Mucilaginibacter gossypii cycad 4 and M. sabulilitoris SNA2: microbes with the potential for plant growth promotion.</title>
        <authorList>
            <person name="Hirsch A.M."/>
            <person name="Humm E."/>
            <person name="Rubbi M."/>
            <person name="Del Vecchio G."/>
            <person name="Ha S.M."/>
            <person name="Pellegrini M."/>
            <person name="Gunsalus R.P."/>
        </authorList>
    </citation>
    <scope>NUCLEOTIDE SEQUENCE [LARGE SCALE GENOMIC DNA]</scope>
    <source>
        <strain evidence="2 3">SNA2</strain>
    </source>
</reference>
<evidence type="ECO:0000313" key="3">
    <source>
        <dbReference type="Proteomes" id="UP001324380"/>
    </source>
</evidence>
<dbReference type="PANTHER" id="PTHR10357:SF216">
    <property type="entry name" value="MALTOOLIGOSYL TREHALOSE SYNTHASE-RELATED"/>
    <property type="match status" value="1"/>
</dbReference>
<keyword evidence="3" id="KW-1185">Reference proteome</keyword>
<dbReference type="InterPro" id="IPR017853">
    <property type="entry name" value="GH"/>
</dbReference>
<gene>
    <name evidence="2" type="primary">treY</name>
    <name evidence="2" type="ORF">SNE25_21610</name>
</gene>
<dbReference type="InterPro" id="IPR012767">
    <property type="entry name" value="Trehalose_TreY"/>
</dbReference>
<accession>A0ABZ0TFY7</accession>
<dbReference type="RefSeq" id="WP_321561084.1">
    <property type="nucleotide sequence ID" value="NZ_CP139558.1"/>
</dbReference>
<dbReference type="InterPro" id="IPR006047">
    <property type="entry name" value="GH13_cat_dom"/>
</dbReference>
<protein>
    <submittedName>
        <fullName evidence="2">Malto-oligosyltrehalose synthase</fullName>
        <ecNumber evidence="2">5.4.99.15</ecNumber>
    </submittedName>
</protein>